<comment type="caution">
    <text evidence="10">The sequence shown here is derived from an EMBL/GenBank/DDBJ whole genome shotgun (WGS) entry which is preliminary data.</text>
</comment>
<dbReference type="FunFam" id="2.170.150.20:FF:000001">
    <property type="entry name" value="Peptide methionine sulfoxide reductase MsrB"/>
    <property type="match status" value="1"/>
</dbReference>
<dbReference type="PROSITE" id="PS51790">
    <property type="entry name" value="MSRB"/>
    <property type="match status" value="1"/>
</dbReference>
<dbReference type="InterPro" id="IPR002579">
    <property type="entry name" value="Met_Sox_Rdtase_MsrB_dom"/>
</dbReference>
<organism evidence="10 11">
    <name type="scientific">Erythrobacter litoralis</name>
    <dbReference type="NCBI Taxonomy" id="39960"/>
    <lineage>
        <taxon>Bacteria</taxon>
        <taxon>Pseudomonadati</taxon>
        <taxon>Pseudomonadota</taxon>
        <taxon>Alphaproteobacteria</taxon>
        <taxon>Sphingomonadales</taxon>
        <taxon>Erythrobacteraceae</taxon>
        <taxon>Erythrobacter/Porphyrobacter group</taxon>
        <taxon>Erythrobacter</taxon>
    </lineage>
</organism>
<keyword evidence="6" id="KW-0560">Oxidoreductase</keyword>
<evidence type="ECO:0000259" key="9">
    <source>
        <dbReference type="PROSITE" id="PS51790"/>
    </source>
</evidence>
<dbReference type="NCBIfam" id="TIGR00357">
    <property type="entry name" value="peptide-methionine (R)-S-oxide reductase MsrB"/>
    <property type="match status" value="1"/>
</dbReference>
<dbReference type="OrthoDB" id="9785497at2"/>
<dbReference type="EC" id="1.8.4.12" evidence="3"/>
<comment type="similarity">
    <text evidence="2">Belongs to the MsrB Met sulfoxide reductase family.</text>
</comment>
<reference evidence="10 11" key="1">
    <citation type="submission" date="2014-04" db="EMBL/GenBank/DDBJ databases">
        <title>A comprehensive comparison of genomes of Erythrobacter spp. Strains.</title>
        <authorList>
            <person name="Zheng Q."/>
        </authorList>
    </citation>
    <scope>NUCLEOTIDE SEQUENCE [LARGE SCALE GENOMIC DNA]</scope>
    <source>
        <strain evidence="10 11">DSM 8509</strain>
    </source>
</reference>
<dbReference type="Gene3D" id="2.170.150.20">
    <property type="entry name" value="Peptide methionine sulfoxide reductase"/>
    <property type="match status" value="1"/>
</dbReference>
<feature type="domain" description="MsrB" evidence="9">
    <location>
        <begin position="44"/>
        <end position="166"/>
    </location>
</feature>
<feature type="signal peptide" evidence="8">
    <location>
        <begin position="1"/>
        <end position="34"/>
    </location>
</feature>
<dbReference type="SUPFAM" id="SSF51316">
    <property type="entry name" value="Mss4-like"/>
    <property type="match status" value="1"/>
</dbReference>
<dbReference type="AlphaFoldDB" id="A0A074MUJ7"/>
<feature type="chain" id="PRO_5001699470" description="peptide-methionine (R)-S-oxide reductase" evidence="8">
    <location>
        <begin position="35"/>
        <end position="166"/>
    </location>
</feature>
<evidence type="ECO:0000256" key="7">
    <source>
        <dbReference type="ARBA" id="ARBA00048488"/>
    </source>
</evidence>
<dbReference type="PROSITE" id="PS51318">
    <property type="entry name" value="TAT"/>
    <property type="match status" value="1"/>
</dbReference>
<evidence type="ECO:0000313" key="11">
    <source>
        <dbReference type="Proteomes" id="UP000027866"/>
    </source>
</evidence>
<keyword evidence="11" id="KW-1185">Reference proteome</keyword>
<dbReference type="InterPro" id="IPR011057">
    <property type="entry name" value="Mss4-like_sf"/>
</dbReference>
<dbReference type="InterPro" id="IPR006311">
    <property type="entry name" value="TAT_signal"/>
</dbReference>
<dbReference type="PANTHER" id="PTHR10173">
    <property type="entry name" value="METHIONINE SULFOXIDE REDUCTASE"/>
    <property type="match status" value="1"/>
</dbReference>
<keyword evidence="8" id="KW-0732">Signal</keyword>
<dbReference type="GO" id="GO:0046872">
    <property type="term" value="F:metal ion binding"/>
    <property type="evidence" value="ECO:0007669"/>
    <property type="project" value="UniProtKB-KW"/>
</dbReference>
<evidence type="ECO:0000256" key="8">
    <source>
        <dbReference type="SAM" id="SignalP"/>
    </source>
</evidence>
<evidence type="ECO:0000256" key="4">
    <source>
        <dbReference type="ARBA" id="ARBA00022723"/>
    </source>
</evidence>
<dbReference type="GO" id="GO:0006979">
    <property type="term" value="P:response to oxidative stress"/>
    <property type="evidence" value="ECO:0007669"/>
    <property type="project" value="InterPro"/>
</dbReference>
<dbReference type="EMBL" id="JMIX01000005">
    <property type="protein sequence ID" value="KEO96480.1"/>
    <property type="molecule type" value="Genomic_DNA"/>
</dbReference>
<dbReference type="GO" id="GO:0030091">
    <property type="term" value="P:protein repair"/>
    <property type="evidence" value="ECO:0007669"/>
    <property type="project" value="InterPro"/>
</dbReference>
<evidence type="ECO:0000256" key="6">
    <source>
        <dbReference type="ARBA" id="ARBA00023002"/>
    </source>
</evidence>
<accession>A0A074MUJ7</accession>
<keyword evidence="4" id="KW-0479">Metal-binding</keyword>
<evidence type="ECO:0000256" key="2">
    <source>
        <dbReference type="ARBA" id="ARBA00007174"/>
    </source>
</evidence>
<dbReference type="GO" id="GO:0033743">
    <property type="term" value="F:peptide-methionine (R)-S-oxide reductase activity"/>
    <property type="evidence" value="ECO:0007669"/>
    <property type="project" value="UniProtKB-EC"/>
</dbReference>
<dbReference type="InterPro" id="IPR028427">
    <property type="entry name" value="Met_Sox_Rdtase_MsrB"/>
</dbReference>
<dbReference type="InterPro" id="IPR019546">
    <property type="entry name" value="TAT_signal_bac_arc"/>
</dbReference>
<gene>
    <name evidence="10" type="ORF">EH32_09630</name>
</gene>
<evidence type="ECO:0000256" key="5">
    <source>
        <dbReference type="ARBA" id="ARBA00022833"/>
    </source>
</evidence>
<evidence type="ECO:0000256" key="1">
    <source>
        <dbReference type="ARBA" id="ARBA00001947"/>
    </source>
</evidence>
<dbReference type="GO" id="GO:0005737">
    <property type="term" value="C:cytoplasm"/>
    <property type="evidence" value="ECO:0007669"/>
    <property type="project" value="TreeGrafter"/>
</dbReference>
<sequence length="166" mass="17556">MNLTPSRRSFVVAASAGVAALPLLGACGSGPASARENFPVSKSEAEWRKALTTSEYYVLREAGTERPYTSPLNEEKRAGTFVCAGCGNALYSSAHKYDSGTGWPSFYKAIDKGAVATSTDYKIGIPRTEVHCADCGGHLGHIFGDGPRPTGKRHCINGAALDFRPA</sequence>
<keyword evidence="5" id="KW-0862">Zinc</keyword>
<dbReference type="NCBIfam" id="TIGR01409">
    <property type="entry name" value="TAT_signal_seq"/>
    <property type="match status" value="1"/>
</dbReference>
<protein>
    <recommendedName>
        <fullName evidence="3">peptide-methionine (R)-S-oxide reductase</fullName>
        <ecNumber evidence="3">1.8.4.12</ecNumber>
    </recommendedName>
</protein>
<evidence type="ECO:0000256" key="3">
    <source>
        <dbReference type="ARBA" id="ARBA00012499"/>
    </source>
</evidence>
<evidence type="ECO:0000313" key="10">
    <source>
        <dbReference type="EMBL" id="KEO96480.1"/>
    </source>
</evidence>
<dbReference type="RefSeq" id="WP_034902476.1">
    <property type="nucleotide sequence ID" value="NZ_CP017057.1"/>
</dbReference>
<dbReference type="KEGG" id="elq:Ga0102493_11828"/>
<dbReference type="PATRIC" id="fig|39960.10.peg.3080"/>
<proteinExistence type="inferred from homology"/>
<comment type="cofactor">
    <cofactor evidence="1">
        <name>Zn(2+)</name>
        <dbReference type="ChEBI" id="CHEBI:29105"/>
    </cofactor>
</comment>
<dbReference type="PROSITE" id="PS51257">
    <property type="entry name" value="PROKAR_LIPOPROTEIN"/>
    <property type="match status" value="1"/>
</dbReference>
<dbReference type="PANTHER" id="PTHR10173:SF57">
    <property type="entry name" value="PEPTIDE-METHIONINE (R)-S-OXIDE REDUCTASE"/>
    <property type="match status" value="1"/>
</dbReference>
<dbReference type="Proteomes" id="UP000027866">
    <property type="component" value="Unassembled WGS sequence"/>
</dbReference>
<name>A0A074MUJ7_9SPHN</name>
<comment type="catalytic activity">
    <reaction evidence="7">
        <text>L-methionyl-[protein] + [thioredoxin]-disulfide + H2O = L-methionyl-(R)-S-oxide-[protein] + [thioredoxin]-dithiol</text>
        <dbReference type="Rhea" id="RHEA:24164"/>
        <dbReference type="Rhea" id="RHEA-COMP:10698"/>
        <dbReference type="Rhea" id="RHEA-COMP:10700"/>
        <dbReference type="Rhea" id="RHEA-COMP:12313"/>
        <dbReference type="Rhea" id="RHEA-COMP:12314"/>
        <dbReference type="ChEBI" id="CHEBI:15377"/>
        <dbReference type="ChEBI" id="CHEBI:16044"/>
        <dbReference type="ChEBI" id="CHEBI:29950"/>
        <dbReference type="ChEBI" id="CHEBI:45764"/>
        <dbReference type="ChEBI" id="CHEBI:50058"/>
        <dbReference type="EC" id="1.8.4.12"/>
    </reaction>
</comment>
<dbReference type="Pfam" id="PF01641">
    <property type="entry name" value="SelR"/>
    <property type="match status" value="1"/>
</dbReference>